<evidence type="ECO:0008006" key="4">
    <source>
        <dbReference type="Google" id="ProtNLM"/>
    </source>
</evidence>
<dbReference type="Proteomes" id="UP000619238">
    <property type="component" value="Unassembled WGS sequence"/>
</dbReference>
<protein>
    <recommendedName>
        <fullName evidence="4">DUF4377 domain-containing protein</fullName>
    </recommendedName>
</protein>
<dbReference type="EMBL" id="JACGWS010000011">
    <property type="protein sequence ID" value="MBC8756472.1"/>
    <property type="molecule type" value="Genomic_DNA"/>
</dbReference>
<accession>A0ABR7QD67</accession>
<dbReference type="RefSeq" id="WP_187563506.1">
    <property type="nucleotide sequence ID" value="NZ_JACGWS010000011.1"/>
</dbReference>
<comment type="caution">
    <text evidence="2">The sequence shown here is derived from an EMBL/GenBank/DDBJ whole genome shotgun (WGS) entry which is preliminary data.</text>
</comment>
<keyword evidence="1" id="KW-0732">Signal</keyword>
<evidence type="ECO:0000313" key="3">
    <source>
        <dbReference type="Proteomes" id="UP000619238"/>
    </source>
</evidence>
<evidence type="ECO:0000313" key="2">
    <source>
        <dbReference type="EMBL" id="MBC8756472.1"/>
    </source>
</evidence>
<feature type="chain" id="PRO_5046664740" description="DUF4377 domain-containing protein" evidence="1">
    <location>
        <begin position="19"/>
        <end position="226"/>
    </location>
</feature>
<proteinExistence type="predicted"/>
<feature type="signal peptide" evidence="1">
    <location>
        <begin position="1"/>
        <end position="18"/>
    </location>
</feature>
<gene>
    <name evidence="2" type="ORF">H2O64_17495</name>
</gene>
<keyword evidence="3" id="KW-1185">Reference proteome</keyword>
<organism evidence="2 3">
    <name type="scientific">Kordia aestuariivivens</name>
    <dbReference type="NCBI Taxonomy" id="2759037"/>
    <lineage>
        <taxon>Bacteria</taxon>
        <taxon>Pseudomonadati</taxon>
        <taxon>Bacteroidota</taxon>
        <taxon>Flavobacteriia</taxon>
        <taxon>Flavobacteriales</taxon>
        <taxon>Flavobacteriaceae</taxon>
        <taxon>Kordia</taxon>
    </lineage>
</organism>
<sequence length="226" mass="26175">MNIRLTLLLFFTVQTSWAQQCDFEITTISNQLNGKSTLIEKSAYEKVIGISEEYIEFTSISEAKLVQNYPKIFKRKDSCYEFKIKIDDETCLIPSVFKACKNKVQTKEYLDYQFKGIYCGNALIELSSYESWGFLSIDLINGIAFYTMGKPLTSNGVTAISYSNYYTEEEVALTDLKTKKQYMISIEGWTTTASKVHKNVYYLKLVRMFLNDCKEKVKYLKVEIND</sequence>
<reference evidence="2 3" key="1">
    <citation type="submission" date="2020-07" db="EMBL/GenBank/DDBJ databases">
        <title>Description of Kordia aestuariivivens sp. nov., isolated from a tidal flat.</title>
        <authorList>
            <person name="Park S."/>
            <person name="Yoon J.-H."/>
        </authorList>
    </citation>
    <scope>NUCLEOTIDE SEQUENCE [LARGE SCALE GENOMIC DNA]</scope>
    <source>
        <strain evidence="2 3">YSTF-M3</strain>
    </source>
</reference>
<name>A0ABR7QD67_9FLAO</name>
<evidence type="ECO:0000256" key="1">
    <source>
        <dbReference type="SAM" id="SignalP"/>
    </source>
</evidence>